<dbReference type="Proteomes" id="UP000217528">
    <property type="component" value="Unassembled WGS sequence"/>
</dbReference>
<dbReference type="PROSITE" id="PS00198">
    <property type="entry name" value="4FE4S_FER_1"/>
    <property type="match status" value="2"/>
</dbReference>
<dbReference type="InterPro" id="IPR017896">
    <property type="entry name" value="4Fe4S_Fe-S-bd"/>
</dbReference>
<dbReference type="PROSITE" id="PS51379">
    <property type="entry name" value="4FE4S_FER_2"/>
    <property type="match status" value="2"/>
</dbReference>
<dbReference type="RefSeq" id="WP_095607872.1">
    <property type="nucleotide sequence ID" value="NZ_LMVN01000001.1"/>
</dbReference>
<dbReference type="Proteomes" id="UP000246004">
    <property type="component" value="Unassembled WGS sequence"/>
</dbReference>
<evidence type="ECO:0000313" key="6">
    <source>
        <dbReference type="Proteomes" id="UP000246004"/>
    </source>
</evidence>
<evidence type="ECO:0000259" key="2">
    <source>
        <dbReference type="PROSITE" id="PS51379"/>
    </source>
</evidence>
<proteinExistence type="predicted"/>
<reference evidence="3 5" key="2">
    <citation type="journal article" date="2017" name="BMC Genomics">
        <title>Genomic analysis of methanogenic archaea reveals a shift towards energy conservation.</title>
        <authorList>
            <person name="Gilmore S.P."/>
            <person name="Henske J.K."/>
            <person name="Sexton J.A."/>
            <person name="Solomon K.V."/>
            <person name="Seppala S."/>
            <person name="Yoo J.I."/>
            <person name="Huyett L.M."/>
            <person name="Pressman A."/>
            <person name="Cogan J.Z."/>
            <person name="Kivenson V."/>
            <person name="Peng X."/>
            <person name="Tan Y."/>
            <person name="Valentine D.L."/>
            <person name="O'Malley M.A."/>
        </authorList>
    </citation>
    <scope>NUCLEOTIDE SEQUENCE [LARGE SCALE GENOMIC DNA]</scope>
    <source>
        <strain evidence="3 5">1R-7</strain>
    </source>
</reference>
<protein>
    <submittedName>
        <fullName evidence="4">Electron transport complex subunit RsxB</fullName>
    </submittedName>
    <submittedName>
        <fullName evidence="3">Ferredoxin</fullName>
    </submittedName>
</protein>
<sequence length="184" mass="20181">MSLGKIFIEGIYVNLKRLIFGSECRTDLQLREDALNGNIKPSPKVAKVECIGCGGCATVCPTQAIVMNPVEPVEIIPGIIKTAIPEINEIECVHCYQCHDFCPIYALFGVAATIHPNDVGTKCDKDINSMLLDPAEVSDKKMKELAEYLTDDSILLKRKEAQAAKDAQITENEENVAEKAAEEQ</sequence>
<comment type="caution">
    <text evidence="3">The sequence shown here is derived from an EMBL/GenBank/DDBJ whole genome shotgun (WGS) entry which is preliminary data.</text>
</comment>
<evidence type="ECO:0000256" key="1">
    <source>
        <dbReference type="SAM" id="MobiDB-lite"/>
    </source>
</evidence>
<reference evidence="4 6" key="1">
    <citation type="submission" date="2016-04" db="EMBL/GenBank/DDBJ databases">
        <title>Genome sequence of Methanosphaera cuniculi DSM 4103.</title>
        <authorList>
            <person name="Poehlein A."/>
            <person name="Seedorf H."/>
            <person name="Daniel R."/>
        </authorList>
    </citation>
    <scope>NUCLEOTIDE SEQUENCE [LARGE SCALE GENOMIC DNA]</scope>
    <source>
        <strain evidence="4 6">DSM 4103</strain>
    </source>
</reference>
<name>A0A2A2HFK1_9EURY</name>
<gene>
    <name evidence="4" type="primary">rsxB_3</name>
    <name evidence="3" type="ORF">ASJ82_03250</name>
    <name evidence="4" type="ORF">MSCUN_07450</name>
</gene>
<dbReference type="OrthoDB" id="2837at2157"/>
<dbReference type="GO" id="GO:0016491">
    <property type="term" value="F:oxidoreductase activity"/>
    <property type="evidence" value="ECO:0007669"/>
    <property type="project" value="UniProtKB-ARBA"/>
</dbReference>
<feature type="domain" description="4Fe-4S ferredoxin-type" evidence="2">
    <location>
        <begin position="83"/>
        <end position="112"/>
    </location>
</feature>
<dbReference type="AlphaFoldDB" id="A0A2A2HFK1"/>
<evidence type="ECO:0000313" key="3">
    <source>
        <dbReference type="EMBL" id="PAV08222.1"/>
    </source>
</evidence>
<feature type="region of interest" description="Disordered" evidence="1">
    <location>
        <begin position="165"/>
        <end position="184"/>
    </location>
</feature>
<dbReference type="EMBL" id="LMVN01000001">
    <property type="protein sequence ID" value="PAV08222.1"/>
    <property type="molecule type" value="Genomic_DNA"/>
</dbReference>
<dbReference type="Gene3D" id="3.30.70.20">
    <property type="match status" value="1"/>
</dbReference>
<evidence type="ECO:0000313" key="4">
    <source>
        <dbReference type="EMBL" id="PWL08309.1"/>
    </source>
</evidence>
<dbReference type="SUPFAM" id="SSF54862">
    <property type="entry name" value="4Fe-4S ferredoxins"/>
    <property type="match status" value="1"/>
</dbReference>
<accession>A0A2A2HFK1</accession>
<keyword evidence="5" id="KW-1185">Reference proteome</keyword>
<dbReference type="NCBIfam" id="NF004914">
    <property type="entry name" value="PRK06273.1"/>
    <property type="match status" value="1"/>
</dbReference>
<dbReference type="InterPro" id="IPR017900">
    <property type="entry name" value="4Fe4S_Fe_S_CS"/>
</dbReference>
<dbReference type="Pfam" id="PF12838">
    <property type="entry name" value="Fer4_7"/>
    <property type="match status" value="1"/>
</dbReference>
<dbReference type="EMBL" id="LWMS01000020">
    <property type="protein sequence ID" value="PWL08309.1"/>
    <property type="molecule type" value="Genomic_DNA"/>
</dbReference>
<organism evidence="3 5">
    <name type="scientific">Methanosphaera cuniculi</name>
    <dbReference type="NCBI Taxonomy" id="1077256"/>
    <lineage>
        <taxon>Archaea</taxon>
        <taxon>Methanobacteriati</taxon>
        <taxon>Methanobacteriota</taxon>
        <taxon>Methanomada group</taxon>
        <taxon>Methanobacteria</taxon>
        <taxon>Methanobacteriales</taxon>
        <taxon>Methanobacteriaceae</taxon>
        <taxon>Methanosphaera</taxon>
    </lineage>
</organism>
<evidence type="ECO:0000313" key="5">
    <source>
        <dbReference type="Proteomes" id="UP000217528"/>
    </source>
</evidence>
<feature type="domain" description="4Fe-4S ferredoxin-type" evidence="2">
    <location>
        <begin position="41"/>
        <end position="70"/>
    </location>
</feature>